<reference evidence="2" key="1">
    <citation type="submission" date="2023-10" db="EMBL/GenBank/DDBJ databases">
        <title>Screening of Alkalihalophilus pseudofirmusBZ-TG-HK211 and Its Alleviation of Salt Stress on Rapeseed Growth.</title>
        <authorList>
            <person name="Zhao B."/>
            <person name="Guo T."/>
        </authorList>
    </citation>
    <scope>NUCLEOTIDE SEQUENCE</scope>
    <source>
        <strain evidence="2">BZ-TG-HK211</strain>
    </source>
</reference>
<accession>A0AAJ2U6A2</accession>
<comment type="caution">
    <text evidence="2">The sequence shown here is derived from an EMBL/GenBank/DDBJ whole genome shotgun (WGS) entry which is preliminary data.</text>
</comment>
<sequence>MTELHVNTNPGFFTRINAATVKLRDSEKKIIDFIEKNQEEIIHLSITEVAER</sequence>
<evidence type="ECO:0000259" key="1">
    <source>
        <dbReference type="PROSITE" id="PS51071"/>
    </source>
</evidence>
<feature type="domain" description="HTH rpiR-type" evidence="1">
    <location>
        <begin position="10"/>
        <end position="52"/>
    </location>
</feature>
<dbReference type="InterPro" id="IPR036388">
    <property type="entry name" value="WH-like_DNA-bd_sf"/>
</dbReference>
<dbReference type="Gene3D" id="1.10.10.10">
    <property type="entry name" value="Winged helix-like DNA-binding domain superfamily/Winged helix DNA-binding domain"/>
    <property type="match status" value="1"/>
</dbReference>
<protein>
    <submittedName>
        <fullName evidence="2">RpiR family transcriptional regulator</fullName>
    </submittedName>
</protein>
<dbReference type="InterPro" id="IPR009057">
    <property type="entry name" value="Homeodomain-like_sf"/>
</dbReference>
<name>A0AAJ2U6A2_ALKPS</name>
<dbReference type="PROSITE" id="PS51071">
    <property type="entry name" value="HTH_RPIR"/>
    <property type="match status" value="1"/>
</dbReference>
<feature type="non-terminal residue" evidence="2">
    <location>
        <position position="52"/>
    </location>
</feature>
<evidence type="ECO:0000313" key="2">
    <source>
        <dbReference type="EMBL" id="MDV2888555.1"/>
    </source>
</evidence>
<gene>
    <name evidence="2" type="ORF">RYX45_25675</name>
</gene>
<evidence type="ECO:0000313" key="3">
    <source>
        <dbReference type="Proteomes" id="UP001285636"/>
    </source>
</evidence>
<dbReference type="Proteomes" id="UP001285636">
    <property type="component" value="Unassembled WGS sequence"/>
</dbReference>
<organism evidence="2 3">
    <name type="scientific">Alkalihalophilus pseudofirmus</name>
    <name type="common">Bacillus pseudofirmus</name>
    <dbReference type="NCBI Taxonomy" id="79885"/>
    <lineage>
        <taxon>Bacteria</taxon>
        <taxon>Bacillati</taxon>
        <taxon>Bacillota</taxon>
        <taxon>Bacilli</taxon>
        <taxon>Bacillales</taxon>
        <taxon>Bacillaceae</taxon>
        <taxon>Alkalihalophilus</taxon>
    </lineage>
</organism>
<dbReference type="InterPro" id="IPR000281">
    <property type="entry name" value="HTH_RpiR"/>
</dbReference>
<dbReference type="Pfam" id="PF01418">
    <property type="entry name" value="HTH_6"/>
    <property type="match status" value="1"/>
</dbReference>
<proteinExistence type="predicted"/>
<dbReference type="SUPFAM" id="SSF46689">
    <property type="entry name" value="Homeodomain-like"/>
    <property type="match status" value="1"/>
</dbReference>
<dbReference type="EMBL" id="JAWJAY010001642">
    <property type="protein sequence ID" value="MDV2888555.1"/>
    <property type="molecule type" value="Genomic_DNA"/>
</dbReference>
<dbReference type="GO" id="GO:0003700">
    <property type="term" value="F:DNA-binding transcription factor activity"/>
    <property type="evidence" value="ECO:0007669"/>
    <property type="project" value="InterPro"/>
</dbReference>
<dbReference type="AlphaFoldDB" id="A0AAJ2U6A2"/>